<evidence type="ECO:0000313" key="3">
    <source>
        <dbReference type="Proteomes" id="UP000481861"/>
    </source>
</evidence>
<dbReference type="OrthoDB" id="3935253at2759"/>
<gene>
    <name evidence="2" type="ORF">BDV95DRAFT_79632</name>
</gene>
<dbReference type="Proteomes" id="UP000481861">
    <property type="component" value="Unassembled WGS sequence"/>
</dbReference>
<dbReference type="EMBL" id="JAADJZ010000014">
    <property type="protein sequence ID" value="KAF2870366.1"/>
    <property type="molecule type" value="Genomic_DNA"/>
</dbReference>
<comment type="caution">
    <text evidence="2">The sequence shown here is derived from an EMBL/GenBank/DDBJ whole genome shotgun (WGS) entry which is preliminary data.</text>
</comment>
<keyword evidence="3" id="KW-1185">Reference proteome</keyword>
<feature type="region of interest" description="Disordered" evidence="1">
    <location>
        <begin position="36"/>
        <end position="99"/>
    </location>
</feature>
<organism evidence="2 3">
    <name type="scientific">Massariosphaeria phaeospora</name>
    <dbReference type="NCBI Taxonomy" id="100035"/>
    <lineage>
        <taxon>Eukaryota</taxon>
        <taxon>Fungi</taxon>
        <taxon>Dikarya</taxon>
        <taxon>Ascomycota</taxon>
        <taxon>Pezizomycotina</taxon>
        <taxon>Dothideomycetes</taxon>
        <taxon>Pleosporomycetidae</taxon>
        <taxon>Pleosporales</taxon>
        <taxon>Pleosporales incertae sedis</taxon>
        <taxon>Massariosphaeria</taxon>
    </lineage>
</organism>
<dbReference type="AlphaFoldDB" id="A0A7C8I699"/>
<sequence length="375" mass="41714">MAITHTNNISAAQGQPFFEKQEVTKGWLQRCLRRHAPPRQENAFEDRHQVHTSLGRPQTAPSTGTVTAPPPMPVNSGRPVSRPQTKPSPRPPRPDSNVVRDVNAWLDTSTTRAPPPLMGGLQYWREGPFVGPSDIADVRYAVPIVCASGGARPARSHSQNIKSFCRRAKKMQVRMPSLLRTNSQRPTVQKQLYRRSASMPLMSMSYQTHEEYTPRLFNHAGPVIQDMGRPMTASATIQSEGWFMMGQREAVHPRRHGSPASVRFGEPESTMERRINAVFGQSSRPAEARRPSTAAAHLPREDSMGNLSDAPTYFSGLPPPSYRSRAASIVSTSSFGCIDGMSAEQRQLSQQRAAQRSRGMKGRFKRLVQKAHFNV</sequence>
<accession>A0A7C8I699</accession>
<protein>
    <submittedName>
        <fullName evidence="2">Uncharacterized protein</fullName>
    </submittedName>
</protein>
<evidence type="ECO:0000313" key="2">
    <source>
        <dbReference type="EMBL" id="KAF2870366.1"/>
    </source>
</evidence>
<proteinExistence type="predicted"/>
<evidence type="ECO:0000256" key="1">
    <source>
        <dbReference type="SAM" id="MobiDB-lite"/>
    </source>
</evidence>
<feature type="compositionally biased region" description="Polar residues" evidence="1">
    <location>
        <begin position="51"/>
        <end position="66"/>
    </location>
</feature>
<name>A0A7C8I699_9PLEO</name>
<reference evidence="2 3" key="1">
    <citation type="submission" date="2020-01" db="EMBL/GenBank/DDBJ databases">
        <authorList>
            <consortium name="DOE Joint Genome Institute"/>
            <person name="Haridas S."/>
            <person name="Albert R."/>
            <person name="Binder M."/>
            <person name="Bloem J."/>
            <person name="Labutti K."/>
            <person name="Salamov A."/>
            <person name="Andreopoulos B."/>
            <person name="Baker S.E."/>
            <person name="Barry K."/>
            <person name="Bills G."/>
            <person name="Bluhm B.H."/>
            <person name="Cannon C."/>
            <person name="Castanera R."/>
            <person name="Culley D.E."/>
            <person name="Daum C."/>
            <person name="Ezra D."/>
            <person name="Gonzalez J.B."/>
            <person name="Henrissat B."/>
            <person name="Kuo A."/>
            <person name="Liang C."/>
            <person name="Lipzen A."/>
            <person name="Lutzoni F."/>
            <person name="Magnuson J."/>
            <person name="Mondo S."/>
            <person name="Nolan M."/>
            <person name="Ohm R."/>
            <person name="Pangilinan J."/>
            <person name="Park H.-J.H."/>
            <person name="Ramirez L."/>
            <person name="Alfaro M."/>
            <person name="Sun H."/>
            <person name="Tritt A."/>
            <person name="Yoshinaga Y."/>
            <person name="Zwiers L.-H.L."/>
            <person name="Turgeon B.G."/>
            <person name="Goodwin S.B."/>
            <person name="Spatafora J.W."/>
            <person name="Crous P.W."/>
            <person name="Grigoriev I.V."/>
        </authorList>
    </citation>
    <scope>NUCLEOTIDE SEQUENCE [LARGE SCALE GENOMIC DNA]</scope>
    <source>
        <strain evidence="2 3">CBS 611.86</strain>
    </source>
</reference>
<feature type="region of interest" description="Disordered" evidence="1">
    <location>
        <begin position="281"/>
        <end position="312"/>
    </location>
</feature>